<evidence type="ECO:0000313" key="5">
    <source>
        <dbReference type="EMBL" id="MCX2561940.1"/>
    </source>
</evidence>
<gene>
    <name evidence="5" type="ORF">OQ252_11110</name>
</gene>
<evidence type="ECO:0000313" key="6">
    <source>
        <dbReference type="Proteomes" id="UP001526446"/>
    </source>
</evidence>
<accession>A0ABT3Q9H4</accession>
<dbReference type="SUPFAM" id="SSF46785">
    <property type="entry name" value="Winged helix' DNA-binding domain"/>
    <property type="match status" value="1"/>
</dbReference>
<evidence type="ECO:0000259" key="4">
    <source>
        <dbReference type="PROSITE" id="PS51118"/>
    </source>
</evidence>
<keyword evidence="6" id="KW-1185">Reference proteome</keyword>
<dbReference type="InterPro" id="IPR036390">
    <property type="entry name" value="WH_DNA-bd_sf"/>
</dbReference>
<dbReference type="Gene3D" id="1.10.10.10">
    <property type="entry name" value="Winged helix-like DNA-binding domain superfamily/Winged helix DNA-binding domain"/>
    <property type="match status" value="1"/>
</dbReference>
<keyword evidence="2" id="KW-0238">DNA-binding</keyword>
<comment type="caution">
    <text evidence="5">The sequence shown here is derived from an EMBL/GenBank/DDBJ whole genome shotgun (WGS) entry which is preliminary data.</text>
</comment>
<feature type="domain" description="HTH hxlR-type" evidence="4">
    <location>
        <begin position="13"/>
        <end position="111"/>
    </location>
</feature>
<sequence>MTRDSRGPFAATCPTRHLLDQIADKWSMLALIAIDSAPRRFNALKREIEGISQKVLTQTLRRLERNGLISRSVAPTVPVSVTYAITPLGHSLAVMMETMRTWSIANIDSILAAQSCYDHSRSEAQSLK</sequence>
<dbReference type="RefSeq" id="WP_166122943.1">
    <property type="nucleotide sequence ID" value="NZ_JAPIUX010000017.1"/>
</dbReference>
<reference evidence="5 6" key="1">
    <citation type="submission" date="2022-11" db="EMBL/GenBank/DDBJ databases">
        <title>Genome sequencing of Acetobacter type strain.</title>
        <authorList>
            <person name="Heo J."/>
            <person name="Lee D."/>
            <person name="Han B.-H."/>
            <person name="Hong S.-B."/>
            <person name="Kwon S.-W."/>
        </authorList>
    </citation>
    <scope>NUCLEOTIDE SEQUENCE [LARGE SCALE GENOMIC DNA]</scope>
    <source>
        <strain evidence="5 6">KACC 21251</strain>
    </source>
</reference>
<dbReference type="EMBL" id="JAPIUX010000017">
    <property type="protein sequence ID" value="MCX2561940.1"/>
    <property type="molecule type" value="Genomic_DNA"/>
</dbReference>
<keyword evidence="1" id="KW-0805">Transcription regulation</keyword>
<dbReference type="PANTHER" id="PTHR33204:SF37">
    <property type="entry name" value="HTH-TYPE TRANSCRIPTIONAL REGULATOR YODB"/>
    <property type="match status" value="1"/>
</dbReference>
<keyword evidence="3" id="KW-0804">Transcription</keyword>
<dbReference type="InterPro" id="IPR002577">
    <property type="entry name" value="HTH_HxlR"/>
</dbReference>
<evidence type="ECO:0000256" key="3">
    <source>
        <dbReference type="ARBA" id="ARBA00023163"/>
    </source>
</evidence>
<dbReference type="PROSITE" id="PS51118">
    <property type="entry name" value="HTH_HXLR"/>
    <property type="match status" value="1"/>
</dbReference>
<protein>
    <submittedName>
        <fullName evidence="5">Helix-turn-helix domain-containing protein</fullName>
    </submittedName>
</protein>
<organism evidence="5 6">
    <name type="scientific">Acetobacter farinalis</name>
    <dbReference type="NCBI Taxonomy" id="1260984"/>
    <lineage>
        <taxon>Bacteria</taxon>
        <taxon>Pseudomonadati</taxon>
        <taxon>Pseudomonadota</taxon>
        <taxon>Alphaproteobacteria</taxon>
        <taxon>Acetobacterales</taxon>
        <taxon>Acetobacteraceae</taxon>
        <taxon>Acetobacter</taxon>
    </lineage>
</organism>
<dbReference type="InterPro" id="IPR036388">
    <property type="entry name" value="WH-like_DNA-bd_sf"/>
</dbReference>
<dbReference type="Proteomes" id="UP001526446">
    <property type="component" value="Unassembled WGS sequence"/>
</dbReference>
<dbReference type="PANTHER" id="PTHR33204">
    <property type="entry name" value="TRANSCRIPTIONAL REGULATOR, MARR FAMILY"/>
    <property type="match status" value="1"/>
</dbReference>
<evidence type="ECO:0000256" key="2">
    <source>
        <dbReference type="ARBA" id="ARBA00023125"/>
    </source>
</evidence>
<name>A0ABT3Q9H4_9PROT</name>
<dbReference type="Pfam" id="PF01638">
    <property type="entry name" value="HxlR"/>
    <property type="match status" value="1"/>
</dbReference>
<evidence type="ECO:0000256" key="1">
    <source>
        <dbReference type="ARBA" id="ARBA00023015"/>
    </source>
</evidence>
<proteinExistence type="predicted"/>